<dbReference type="KEGG" id="cthd:CDO33_14415"/>
<dbReference type="GO" id="GO:0008270">
    <property type="term" value="F:zinc ion binding"/>
    <property type="evidence" value="ECO:0007669"/>
    <property type="project" value="UniProtKB-KW"/>
</dbReference>
<evidence type="ECO:0000256" key="5">
    <source>
        <dbReference type="SAM" id="Phobius"/>
    </source>
</evidence>
<feature type="transmembrane region" description="Helical" evidence="5">
    <location>
        <begin position="636"/>
        <end position="660"/>
    </location>
</feature>
<evidence type="ECO:0000256" key="3">
    <source>
        <dbReference type="ARBA" id="ARBA00022989"/>
    </source>
</evidence>
<dbReference type="InterPro" id="IPR011990">
    <property type="entry name" value="TPR-like_helical_dom_sf"/>
</dbReference>
<dbReference type="OrthoDB" id="9799230at2"/>
<dbReference type="RefSeq" id="WP_103081668.1">
    <property type="nucleotide sequence ID" value="NZ_CP021850.1"/>
</dbReference>
<comment type="subcellular location">
    <subcellularLocation>
        <location evidence="1">Membrane</location>
        <topology evidence="1">Multi-pass membrane protein</topology>
    </subcellularLocation>
</comment>
<feature type="chain" id="PRO_5038655457" description="Yip1 domain-containing protein" evidence="6">
    <location>
        <begin position="27"/>
        <end position="679"/>
    </location>
</feature>
<dbReference type="Pfam" id="PF04893">
    <property type="entry name" value="Yip1"/>
    <property type="match status" value="1"/>
</dbReference>
<dbReference type="AlphaFoldDB" id="A0A2K2F6S5"/>
<dbReference type="InterPro" id="IPR011042">
    <property type="entry name" value="6-blade_b-propeller_TolB-like"/>
</dbReference>
<name>A0A2K2F6S5_9CLOT</name>
<gene>
    <name evidence="8" type="ORF">CDQ84_10320</name>
</gene>
<keyword evidence="4 5" id="KW-0472">Membrane</keyword>
<feature type="transmembrane region" description="Helical" evidence="5">
    <location>
        <begin position="432"/>
        <end position="449"/>
    </location>
</feature>
<evidence type="ECO:0000256" key="2">
    <source>
        <dbReference type="ARBA" id="ARBA00022692"/>
    </source>
</evidence>
<dbReference type="PANTHER" id="PTHR24104:SF25">
    <property type="entry name" value="PROTEIN LIN-41"/>
    <property type="match status" value="1"/>
</dbReference>
<accession>A0A2K2F6S5</accession>
<dbReference type="Gene3D" id="2.120.10.30">
    <property type="entry name" value="TolB, C-terminal domain"/>
    <property type="match status" value="1"/>
</dbReference>
<dbReference type="SUPFAM" id="SSF63829">
    <property type="entry name" value="Calcium-dependent phosphotriesterase"/>
    <property type="match status" value="1"/>
</dbReference>
<evidence type="ECO:0000259" key="7">
    <source>
        <dbReference type="Pfam" id="PF04893"/>
    </source>
</evidence>
<feature type="transmembrane region" description="Helical" evidence="5">
    <location>
        <begin position="503"/>
        <end position="523"/>
    </location>
</feature>
<protein>
    <recommendedName>
        <fullName evidence="7">Yip1 domain-containing protein</fullName>
    </recommendedName>
</protein>
<evidence type="ECO:0000313" key="8">
    <source>
        <dbReference type="EMBL" id="PNT98836.1"/>
    </source>
</evidence>
<feature type="transmembrane region" description="Helical" evidence="5">
    <location>
        <begin position="572"/>
        <end position="597"/>
    </location>
</feature>
<feature type="domain" description="Yip1" evidence="7">
    <location>
        <begin position="483"/>
        <end position="653"/>
    </location>
</feature>
<dbReference type="InterPro" id="IPR050952">
    <property type="entry name" value="TRIM-NHL_E3_ligases"/>
</dbReference>
<evidence type="ECO:0000256" key="4">
    <source>
        <dbReference type="ARBA" id="ARBA00023136"/>
    </source>
</evidence>
<evidence type="ECO:0000256" key="1">
    <source>
        <dbReference type="ARBA" id="ARBA00004141"/>
    </source>
</evidence>
<dbReference type="Proteomes" id="UP000236151">
    <property type="component" value="Unassembled WGS sequence"/>
</dbReference>
<proteinExistence type="predicted"/>
<feature type="transmembrane region" description="Helical" evidence="5">
    <location>
        <begin position="603"/>
        <end position="624"/>
    </location>
</feature>
<keyword evidence="9" id="KW-1185">Reference proteome</keyword>
<evidence type="ECO:0000313" key="9">
    <source>
        <dbReference type="Proteomes" id="UP000236151"/>
    </source>
</evidence>
<dbReference type="GO" id="GO:0016020">
    <property type="term" value="C:membrane"/>
    <property type="evidence" value="ECO:0007669"/>
    <property type="project" value="UniProtKB-SubCell"/>
</dbReference>
<dbReference type="PANTHER" id="PTHR24104">
    <property type="entry name" value="E3 UBIQUITIN-PROTEIN LIGASE NHLRC1-RELATED"/>
    <property type="match status" value="1"/>
</dbReference>
<keyword evidence="6" id="KW-0732">Signal</keyword>
<dbReference type="Gene3D" id="1.25.40.10">
    <property type="entry name" value="Tetratricopeptide repeat domain"/>
    <property type="match status" value="1"/>
</dbReference>
<feature type="signal peptide" evidence="6">
    <location>
        <begin position="1"/>
        <end position="26"/>
    </location>
</feature>
<dbReference type="EMBL" id="NIOJ01000024">
    <property type="protein sequence ID" value="PNT98836.1"/>
    <property type="molecule type" value="Genomic_DNA"/>
</dbReference>
<feature type="transmembrane region" description="Helical" evidence="5">
    <location>
        <begin position="538"/>
        <end position="560"/>
    </location>
</feature>
<dbReference type="InterPro" id="IPR006977">
    <property type="entry name" value="Yip1_dom"/>
</dbReference>
<keyword evidence="2 5" id="KW-0812">Transmembrane</keyword>
<evidence type="ECO:0000256" key="6">
    <source>
        <dbReference type="SAM" id="SignalP"/>
    </source>
</evidence>
<organism evidence="8 9">
    <name type="scientific">Clostridium thermosuccinogenes</name>
    <dbReference type="NCBI Taxonomy" id="84032"/>
    <lineage>
        <taxon>Bacteria</taxon>
        <taxon>Bacillati</taxon>
        <taxon>Bacillota</taxon>
        <taxon>Clostridia</taxon>
        <taxon>Eubacteriales</taxon>
        <taxon>Clostridiaceae</taxon>
        <taxon>Clostridium</taxon>
    </lineage>
</organism>
<comment type="caution">
    <text evidence="8">The sequence shown here is derived from an EMBL/GenBank/DDBJ whole genome shotgun (WGS) entry which is preliminary data.</text>
</comment>
<sequence length="679" mass="76752">MRSAIRKGLKLLIILFLALGIMPINAAAQNATAYTYTLSVDGRWMRTQDAYLAGGILLKDIGMQKPEDIFIDKNRIYVADTGGRRIVVMDRTTGSVEFVGEGLLSSPTGVFADGEGRIFVADSGLEKVALFSPDGDVLRWYERPDSPIFGKTTNFKPRKVLTDKGGNLYIVGEGSFDGIIQLGKKGEFLGYFGVNRTNVSLLEVLQDIFFTEEQKAKLFNRIPKTFHNIAIDNKGMIYSITQSIKGDAVKKHNVSGENILFESGNMMDEENFVDIAVGRYGQIYAVSETGLIYEYDSAGSLIFSFGGRAISTERNGLFTVASGIAVDENDFVYVLDRERGMVQVFYPTAFAGMMHRAVDLFEKGEYSESHRIWQEILRLSGISQIAHDGMGKGYFQAGNYEAAAKHFKIAQNRADYSEAYWEIRNLWLQENLGYILIALVLIRLALRLLGYYDRRYGILTPAKGSIKRVLDSKIVADVLYLKNFIRHPIDSFYYVRKDQKGSVLSATIIYFIALLVFIADYLFRGFLFNFHDARDTSYTYIVLLFFVPCALWVAGNYMVSSINEGEGRLKDVYIATAYSFAPFIMFMPVVIALTYVLTLNERFIIDFLTVIIWVWSGILLFIGLKEIHGYEIRDVVKNIFLSVFFMFIAVLAFSIIYMLWDQGAEFVNSILKEVSYRVA</sequence>
<keyword evidence="3 5" id="KW-1133">Transmembrane helix</keyword>
<dbReference type="SUPFAM" id="SSF48452">
    <property type="entry name" value="TPR-like"/>
    <property type="match status" value="1"/>
</dbReference>
<reference evidence="8 9" key="1">
    <citation type="submission" date="2017-06" db="EMBL/GenBank/DDBJ databases">
        <title>Investigating the central metabolism of Clostridium thermosuccinogenes.</title>
        <authorList>
            <person name="Koendjbiharie J.G."/>
            <person name="van Kranenburg R."/>
        </authorList>
    </citation>
    <scope>NUCLEOTIDE SEQUENCE [LARGE SCALE GENOMIC DNA]</scope>
    <source>
        <strain evidence="8 9">DSM 5806</strain>
    </source>
</reference>